<gene>
    <name evidence="3" type="ORF">ACAT0790_LOCUS7143</name>
</gene>
<evidence type="ECO:0000256" key="1">
    <source>
        <dbReference type="SAM" id="MobiDB-lite"/>
    </source>
</evidence>
<dbReference type="AlphaFoldDB" id="A0A7S1PS69"/>
<feature type="region of interest" description="Disordered" evidence="1">
    <location>
        <begin position="1"/>
        <end position="61"/>
    </location>
</feature>
<dbReference type="EMBL" id="HBGE01012111">
    <property type="protein sequence ID" value="CAD9100537.1"/>
    <property type="molecule type" value="Transcribed_RNA"/>
</dbReference>
<feature type="compositionally biased region" description="Basic and acidic residues" evidence="1">
    <location>
        <begin position="14"/>
        <end position="26"/>
    </location>
</feature>
<protein>
    <recommendedName>
        <fullName evidence="4">Phosphatidic acid phosphatase type 2/haloperoxidase domain-containing protein</fullName>
    </recommendedName>
</protein>
<feature type="transmembrane region" description="Helical" evidence="2">
    <location>
        <begin position="127"/>
        <end position="147"/>
    </location>
</feature>
<evidence type="ECO:0008006" key="4">
    <source>
        <dbReference type="Google" id="ProtNLM"/>
    </source>
</evidence>
<keyword evidence="2" id="KW-0472">Membrane</keyword>
<organism evidence="3">
    <name type="scientific">Alexandrium catenella</name>
    <name type="common">Red tide dinoflagellate</name>
    <name type="synonym">Gonyaulax catenella</name>
    <dbReference type="NCBI Taxonomy" id="2925"/>
    <lineage>
        <taxon>Eukaryota</taxon>
        <taxon>Sar</taxon>
        <taxon>Alveolata</taxon>
        <taxon>Dinophyceae</taxon>
        <taxon>Gonyaulacales</taxon>
        <taxon>Pyrocystaceae</taxon>
        <taxon>Alexandrium</taxon>
    </lineage>
</organism>
<feature type="compositionally biased region" description="Gly residues" evidence="1">
    <location>
        <begin position="50"/>
        <end position="61"/>
    </location>
</feature>
<keyword evidence="2" id="KW-0812">Transmembrane</keyword>
<reference evidence="3" key="1">
    <citation type="submission" date="2021-01" db="EMBL/GenBank/DDBJ databases">
        <authorList>
            <person name="Corre E."/>
            <person name="Pelletier E."/>
            <person name="Niang G."/>
            <person name="Scheremetjew M."/>
            <person name="Finn R."/>
            <person name="Kale V."/>
            <person name="Holt S."/>
            <person name="Cochrane G."/>
            <person name="Meng A."/>
            <person name="Brown T."/>
            <person name="Cohen L."/>
        </authorList>
    </citation>
    <scope>NUCLEOTIDE SEQUENCE</scope>
    <source>
        <strain evidence="3">OF101</strain>
    </source>
</reference>
<evidence type="ECO:0000256" key="2">
    <source>
        <dbReference type="SAM" id="Phobius"/>
    </source>
</evidence>
<accession>A0A7S1PS69</accession>
<evidence type="ECO:0000313" key="3">
    <source>
        <dbReference type="EMBL" id="CAD9100537.1"/>
    </source>
</evidence>
<proteinExistence type="predicted"/>
<keyword evidence="2" id="KW-1133">Transmembrane helix</keyword>
<name>A0A7S1PS69_ALECA</name>
<sequence length="381" mass="41955">MQVSAIGLPAEEEQAPRRQQQREGRRIAAGGVRVVAPEAEDRGAAEGEDGGPGLGGGARGGGEPGALRARTFWQHLKQSLYDSLGFLQLAPFDEPSIRDFCGYLAVWSLLMLPVPMSRIQLSDHSPFQTMVGTAIGAVMAILWYLVISDLQHKNNHLLGKRWPKKCSWAFEHNFALPCYVALMRCNPFSIRPRDGSARRFERSAPPEGGGPGHSHFPWLSEAISELEWYRAQTLRRRDDMQHMGTLSMLEDQYLAARECRITELIGLLRLELWLAQALEAVTCEAAAIQRFAERLTAPEPEGLGIQSLASLQRSTPGELRAAWHWEEERGLLWELCAGCEQNGLPGIDGAAHLGWATFTMNGSSAVGGPPHSVEVEEGSRS</sequence>